<dbReference type="InterPro" id="IPR014756">
    <property type="entry name" value="Ig_E-set"/>
</dbReference>
<protein>
    <recommendedName>
        <fullName evidence="8">CopC domain-containing protein</fullName>
    </recommendedName>
</protein>
<dbReference type="RefSeq" id="WP_091717881.1">
    <property type="nucleotide sequence ID" value="NZ_CAUQLD010000026.1"/>
</dbReference>
<evidence type="ECO:0000259" key="8">
    <source>
        <dbReference type="Pfam" id="PF04234"/>
    </source>
</evidence>
<evidence type="ECO:0000256" key="7">
    <source>
        <dbReference type="SAM" id="SignalP"/>
    </source>
</evidence>
<dbReference type="InterPro" id="IPR014755">
    <property type="entry name" value="Cu-Rt/internalin_Ig-like"/>
</dbReference>
<evidence type="ECO:0000256" key="3">
    <source>
        <dbReference type="ARBA" id="ARBA00022729"/>
    </source>
</evidence>
<evidence type="ECO:0000256" key="1">
    <source>
        <dbReference type="ARBA" id="ARBA00004196"/>
    </source>
</evidence>
<keyword evidence="4" id="KW-0186">Copper</keyword>
<dbReference type="EMBL" id="LT629779">
    <property type="protein sequence ID" value="SDS79213.1"/>
    <property type="molecule type" value="Genomic_DNA"/>
</dbReference>
<dbReference type="InterPro" id="IPR032694">
    <property type="entry name" value="CopC/D"/>
</dbReference>
<evidence type="ECO:0000256" key="5">
    <source>
        <dbReference type="SAM" id="MobiDB-lite"/>
    </source>
</evidence>
<keyword evidence="6" id="KW-1133">Transmembrane helix</keyword>
<accession>A0A1H1V3E5</accession>
<keyword evidence="10" id="KW-1185">Reference proteome</keyword>
<dbReference type="Pfam" id="PF04234">
    <property type="entry name" value="CopC"/>
    <property type="match status" value="1"/>
</dbReference>
<feature type="domain" description="CopC" evidence="8">
    <location>
        <begin position="30"/>
        <end position="122"/>
    </location>
</feature>
<dbReference type="OrthoDB" id="5242236at2"/>
<organism evidence="9 10">
    <name type="scientific">Pseudarthrobacter equi</name>
    <dbReference type="NCBI Taxonomy" id="728066"/>
    <lineage>
        <taxon>Bacteria</taxon>
        <taxon>Bacillati</taxon>
        <taxon>Actinomycetota</taxon>
        <taxon>Actinomycetes</taxon>
        <taxon>Micrococcales</taxon>
        <taxon>Micrococcaceae</taxon>
        <taxon>Pseudarthrobacter</taxon>
    </lineage>
</organism>
<keyword evidence="3 7" id="KW-0732">Signal</keyword>
<evidence type="ECO:0000256" key="4">
    <source>
        <dbReference type="ARBA" id="ARBA00023008"/>
    </source>
</evidence>
<evidence type="ECO:0000313" key="9">
    <source>
        <dbReference type="EMBL" id="SDS79213.1"/>
    </source>
</evidence>
<keyword evidence="6" id="KW-0472">Membrane</keyword>
<sequence length="206" mass="20013">MRPFRHFRALLLGAAVLAASLGLAGPAAAHDAAESSSPAQGASVPVPPGKVSVTFNNKPLGIGASISVKDAAGAEWADGAVEIVDNVASQKLRPGGPAGGYTVAWRVVSSDSHPIEGTFTFTAAAAAEGAGAPATGGTSTTPGGAVPGAGTAQPGATAPAEPASSGQPFQWSIVIFAVVAVGLLVALAVIARRRLSGGGDEEADGE</sequence>
<feature type="chain" id="PRO_5009262914" description="CopC domain-containing protein" evidence="7">
    <location>
        <begin position="30"/>
        <end position="206"/>
    </location>
</feature>
<dbReference type="GO" id="GO:0046688">
    <property type="term" value="P:response to copper ion"/>
    <property type="evidence" value="ECO:0007669"/>
    <property type="project" value="InterPro"/>
</dbReference>
<reference evidence="10" key="1">
    <citation type="submission" date="2016-10" db="EMBL/GenBank/DDBJ databases">
        <authorList>
            <person name="Varghese N."/>
            <person name="Submissions S."/>
        </authorList>
    </citation>
    <scope>NUCLEOTIDE SEQUENCE [LARGE SCALE GENOMIC DNA]</scope>
    <source>
        <strain evidence="10">IMMIB L-1606</strain>
    </source>
</reference>
<feature type="compositionally biased region" description="Low complexity" evidence="5">
    <location>
        <begin position="130"/>
        <end position="163"/>
    </location>
</feature>
<dbReference type="Gene3D" id="2.60.40.1220">
    <property type="match status" value="1"/>
</dbReference>
<proteinExistence type="predicted"/>
<feature type="signal peptide" evidence="7">
    <location>
        <begin position="1"/>
        <end position="29"/>
    </location>
</feature>
<feature type="transmembrane region" description="Helical" evidence="6">
    <location>
        <begin position="169"/>
        <end position="191"/>
    </location>
</feature>
<dbReference type="SUPFAM" id="SSF81296">
    <property type="entry name" value="E set domains"/>
    <property type="match status" value="1"/>
</dbReference>
<dbReference type="PANTHER" id="PTHR34820:SF4">
    <property type="entry name" value="INNER MEMBRANE PROTEIN YEBZ"/>
    <property type="match status" value="1"/>
</dbReference>
<dbReference type="GO" id="GO:0042597">
    <property type="term" value="C:periplasmic space"/>
    <property type="evidence" value="ECO:0007669"/>
    <property type="project" value="InterPro"/>
</dbReference>
<name>A0A1H1V3E5_9MICC</name>
<evidence type="ECO:0000313" key="10">
    <source>
        <dbReference type="Proteomes" id="UP000198751"/>
    </source>
</evidence>
<dbReference type="GO" id="GO:0030313">
    <property type="term" value="C:cell envelope"/>
    <property type="evidence" value="ECO:0007669"/>
    <property type="project" value="UniProtKB-SubCell"/>
</dbReference>
<dbReference type="GO" id="GO:0005507">
    <property type="term" value="F:copper ion binding"/>
    <property type="evidence" value="ECO:0007669"/>
    <property type="project" value="InterPro"/>
</dbReference>
<dbReference type="InterPro" id="IPR007348">
    <property type="entry name" value="CopC_dom"/>
</dbReference>
<keyword evidence="6" id="KW-0812">Transmembrane</keyword>
<feature type="region of interest" description="Disordered" evidence="5">
    <location>
        <begin position="130"/>
        <end position="164"/>
    </location>
</feature>
<dbReference type="PANTHER" id="PTHR34820">
    <property type="entry name" value="INNER MEMBRANE PROTEIN YEBZ"/>
    <property type="match status" value="1"/>
</dbReference>
<dbReference type="GO" id="GO:0006825">
    <property type="term" value="P:copper ion transport"/>
    <property type="evidence" value="ECO:0007669"/>
    <property type="project" value="InterPro"/>
</dbReference>
<evidence type="ECO:0000256" key="2">
    <source>
        <dbReference type="ARBA" id="ARBA00022723"/>
    </source>
</evidence>
<gene>
    <name evidence="9" type="ORF">SAMN04489743_0870</name>
</gene>
<comment type="subcellular location">
    <subcellularLocation>
        <location evidence="1">Cell envelope</location>
    </subcellularLocation>
</comment>
<dbReference type="AlphaFoldDB" id="A0A1H1V3E5"/>
<evidence type="ECO:0000256" key="6">
    <source>
        <dbReference type="SAM" id="Phobius"/>
    </source>
</evidence>
<dbReference type="GO" id="GO:0005886">
    <property type="term" value="C:plasma membrane"/>
    <property type="evidence" value="ECO:0007669"/>
    <property type="project" value="TreeGrafter"/>
</dbReference>
<dbReference type="Proteomes" id="UP000198751">
    <property type="component" value="Chromosome I"/>
</dbReference>
<keyword evidence="2" id="KW-0479">Metal-binding</keyword>